<feature type="domain" description="Teneurin-like YD-shell" evidence="2">
    <location>
        <begin position="112"/>
        <end position="364"/>
    </location>
</feature>
<accession>A0A5C5VZ89</accession>
<dbReference type="GO" id="GO:0016787">
    <property type="term" value="F:hydrolase activity"/>
    <property type="evidence" value="ECO:0007669"/>
    <property type="project" value="UniProtKB-KW"/>
</dbReference>
<dbReference type="Pfam" id="PF25023">
    <property type="entry name" value="TEN_YD-shell"/>
    <property type="match status" value="1"/>
</dbReference>
<sequence>MGTSKKTISYQYDSAGNRSLMIDPNGGRTTYSYDALNRISSLINPQGERTTYAYDAAGRRTVKKLANGTRASFTYDAASRLTTLANLKSDNSVISKFDYQYDKAGNRTAAAENDGSRVTYLYDATYQLTGEHRTGTPPYRNTFTYDSRGNRTLKNESGTRTTYTYDNANQLRYSLDSTGRTTYAFDANGNQERVLTPTGDRTTTTWDYENRTTLVQLPSGIRNTMAYEPDGLRVKLEESAGVKKFIWDNQNYLAETNATHDTQVVYTNEPRRYGNLVSQRRSGATSFYHSEALGSTRQLTNSSETVTDTYLYDAWGNVLTSTGATVNPYQWTGSVGYYFDLDTEDFYIRARTYRPTTARWLSVDLIRRRANAYLSTYISLVADPSGLDPLLEEYFGRPGENCADCHPNPNPLPFDPSVLLENQSGPKCRTITLTAKSFIADVVQSRSLEEVPCNFPPTPRGAMGNWFDQFAISSVYMPFQEDPSTPSSRDRDFRLYTKLVVKMCCCPLSAQIVSTDQHGGIEPMGYQGTINLDMTSVECDSRTKCCTVSWRGYGRPDPRVEPVFQSVAPRRATNIWHQPGVVFCCKDGWPEHTGSAFFRASSFPSHRVWFNDQLIMDRSQGQLADLWKSDFPGHGWEFVGRSGHGRCVP</sequence>
<dbReference type="OrthoDB" id="258408at2"/>
<dbReference type="Pfam" id="PF05593">
    <property type="entry name" value="RHS_repeat"/>
    <property type="match status" value="2"/>
</dbReference>
<organism evidence="3 4">
    <name type="scientific">Thalassoglobus neptunius</name>
    <dbReference type="NCBI Taxonomy" id="1938619"/>
    <lineage>
        <taxon>Bacteria</taxon>
        <taxon>Pseudomonadati</taxon>
        <taxon>Planctomycetota</taxon>
        <taxon>Planctomycetia</taxon>
        <taxon>Planctomycetales</taxon>
        <taxon>Planctomycetaceae</taxon>
        <taxon>Thalassoglobus</taxon>
    </lineage>
</organism>
<dbReference type="EC" id="3.1.-.-" evidence="3"/>
<gene>
    <name evidence="3" type="primary">wapA_4</name>
    <name evidence="3" type="ORF">KOR42_45310</name>
</gene>
<evidence type="ECO:0000313" key="4">
    <source>
        <dbReference type="Proteomes" id="UP000317243"/>
    </source>
</evidence>
<dbReference type="AlphaFoldDB" id="A0A5C5VZ89"/>
<protein>
    <submittedName>
        <fullName evidence="3">tRNA3(Ser)-specific nuclease WapA</fullName>
        <ecNumber evidence="3">3.1.-.-</ecNumber>
    </submittedName>
</protein>
<dbReference type="InterPro" id="IPR050708">
    <property type="entry name" value="T6SS_VgrG/RHS"/>
</dbReference>
<dbReference type="PANTHER" id="PTHR32305">
    <property type="match status" value="1"/>
</dbReference>
<name>A0A5C5VZ89_9PLAN</name>
<dbReference type="RefSeq" id="WP_146511881.1">
    <property type="nucleotide sequence ID" value="NZ_SIHI01000034.1"/>
</dbReference>
<keyword evidence="1" id="KW-0677">Repeat</keyword>
<evidence type="ECO:0000313" key="3">
    <source>
        <dbReference type="EMBL" id="TWT43071.1"/>
    </source>
</evidence>
<dbReference type="EMBL" id="SIHI01000034">
    <property type="protein sequence ID" value="TWT43071.1"/>
    <property type="molecule type" value="Genomic_DNA"/>
</dbReference>
<dbReference type="Gene3D" id="2.180.10.10">
    <property type="entry name" value="RHS repeat-associated core"/>
    <property type="match status" value="1"/>
</dbReference>
<proteinExistence type="predicted"/>
<comment type="caution">
    <text evidence="3">The sequence shown here is derived from an EMBL/GenBank/DDBJ whole genome shotgun (WGS) entry which is preliminary data.</text>
</comment>
<keyword evidence="4" id="KW-1185">Reference proteome</keyword>
<reference evidence="3 4" key="1">
    <citation type="submission" date="2019-02" db="EMBL/GenBank/DDBJ databases">
        <title>Deep-cultivation of Planctomycetes and their phenomic and genomic characterization uncovers novel biology.</title>
        <authorList>
            <person name="Wiegand S."/>
            <person name="Jogler M."/>
            <person name="Boedeker C."/>
            <person name="Pinto D."/>
            <person name="Vollmers J."/>
            <person name="Rivas-Marin E."/>
            <person name="Kohn T."/>
            <person name="Peeters S.H."/>
            <person name="Heuer A."/>
            <person name="Rast P."/>
            <person name="Oberbeckmann S."/>
            <person name="Bunk B."/>
            <person name="Jeske O."/>
            <person name="Meyerdierks A."/>
            <person name="Storesund J.E."/>
            <person name="Kallscheuer N."/>
            <person name="Luecker S."/>
            <person name="Lage O.M."/>
            <person name="Pohl T."/>
            <person name="Merkel B.J."/>
            <person name="Hornburger P."/>
            <person name="Mueller R.-W."/>
            <person name="Bruemmer F."/>
            <person name="Labrenz M."/>
            <person name="Spormann A.M."/>
            <person name="Op Den Camp H."/>
            <person name="Overmann J."/>
            <person name="Amann R."/>
            <person name="Jetten M.S.M."/>
            <person name="Mascher T."/>
            <person name="Medema M.H."/>
            <person name="Devos D.P."/>
            <person name="Kaster A.-K."/>
            <person name="Ovreas L."/>
            <person name="Rohde M."/>
            <person name="Galperin M.Y."/>
            <person name="Jogler C."/>
        </authorList>
    </citation>
    <scope>NUCLEOTIDE SEQUENCE [LARGE SCALE GENOMIC DNA]</scope>
    <source>
        <strain evidence="3 4">KOR42</strain>
    </source>
</reference>
<evidence type="ECO:0000256" key="1">
    <source>
        <dbReference type="ARBA" id="ARBA00022737"/>
    </source>
</evidence>
<dbReference type="InterPro" id="IPR006530">
    <property type="entry name" value="YD"/>
</dbReference>
<evidence type="ECO:0000259" key="2">
    <source>
        <dbReference type="Pfam" id="PF25023"/>
    </source>
</evidence>
<dbReference type="InterPro" id="IPR056823">
    <property type="entry name" value="TEN-like_YD-shell"/>
</dbReference>
<dbReference type="Proteomes" id="UP000317243">
    <property type="component" value="Unassembled WGS sequence"/>
</dbReference>
<dbReference type="InterPro" id="IPR031325">
    <property type="entry name" value="RHS_repeat"/>
</dbReference>
<dbReference type="NCBIfam" id="TIGR01643">
    <property type="entry name" value="YD_repeat_2x"/>
    <property type="match status" value="1"/>
</dbReference>
<keyword evidence="3" id="KW-0378">Hydrolase</keyword>
<dbReference type="PANTHER" id="PTHR32305:SF15">
    <property type="entry name" value="PROTEIN RHSA-RELATED"/>
    <property type="match status" value="1"/>
</dbReference>